<dbReference type="Proteomes" id="UP000294558">
    <property type="component" value="Unassembled WGS sequence"/>
</dbReference>
<gene>
    <name evidence="4" type="ORF">BDK89_1879</name>
</gene>
<proteinExistence type="predicted"/>
<feature type="domain" description="ABM" evidence="3">
    <location>
        <begin position="8"/>
        <end position="98"/>
    </location>
</feature>
<sequence>MSGRAGTPTVIVARSARPGSERAFAVWLEELVDESSRAPGFIGAEIQQPRTGKPNEWITVYRFETAELLDRWLDSPRRQAIIARGAELAEGPAREQVVVIERNLDPVTAIISVRVDPEHLDEYLELYHQIDDAMSRAPGFVRTELFEPVPGTQDDHVVVFTFDGRDHLDAWLDSPERRAIIERMQPFIESPHLINVVGGFGGWFDLGGATEPKRWKQAVVVLMALYPTVLALTLIDDWILPDPPLAIDILIGNIIGVIILTWFLMPPLTRLLARWLSR</sequence>
<evidence type="ECO:0000259" key="2">
    <source>
        <dbReference type="PROSITE" id="PS51502"/>
    </source>
</evidence>
<dbReference type="InterPro" id="IPR013097">
    <property type="entry name" value="Dabb"/>
</dbReference>
<protein>
    <recommendedName>
        <fullName evidence="6">ABM domain-containing protein</fullName>
    </recommendedName>
</protein>
<dbReference type="InterPro" id="IPR011008">
    <property type="entry name" value="Dimeric_a/b-barrel"/>
</dbReference>
<dbReference type="Gene3D" id="3.30.70.100">
    <property type="match status" value="2"/>
</dbReference>
<dbReference type="InterPro" id="IPR007138">
    <property type="entry name" value="ABM_dom"/>
</dbReference>
<keyword evidence="1" id="KW-0812">Transmembrane</keyword>
<organism evidence="4 5">
    <name type="scientific">Ilumatobacter fluminis</name>
    <dbReference type="NCBI Taxonomy" id="467091"/>
    <lineage>
        <taxon>Bacteria</taxon>
        <taxon>Bacillati</taxon>
        <taxon>Actinomycetota</taxon>
        <taxon>Acidimicrobiia</taxon>
        <taxon>Acidimicrobiales</taxon>
        <taxon>Ilumatobacteraceae</taxon>
        <taxon>Ilumatobacter</taxon>
    </lineage>
</organism>
<dbReference type="AlphaFoldDB" id="A0A4R7HYX6"/>
<evidence type="ECO:0000313" key="5">
    <source>
        <dbReference type="Proteomes" id="UP000294558"/>
    </source>
</evidence>
<feature type="domain" description="ABM" evidence="3">
    <location>
        <begin position="107"/>
        <end position="197"/>
    </location>
</feature>
<comment type="caution">
    <text evidence="4">The sequence shown here is derived from an EMBL/GenBank/DDBJ whole genome shotgun (WGS) entry which is preliminary data.</text>
</comment>
<dbReference type="PANTHER" id="PTHR40057:SF1">
    <property type="entry name" value="SLR1162 PROTEIN"/>
    <property type="match status" value="1"/>
</dbReference>
<name>A0A4R7HYX6_9ACTN</name>
<dbReference type="RefSeq" id="WP_133868688.1">
    <property type="nucleotide sequence ID" value="NZ_SOAU01000001.1"/>
</dbReference>
<reference evidence="4 5" key="1">
    <citation type="submission" date="2019-03" db="EMBL/GenBank/DDBJ databases">
        <title>Sequencing the genomes of 1000 actinobacteria strains.</title>
        <authorList>
            <person name="Klenk H.-P."/>
        </authorList>
    </citation>
    <scope>NUCLEOTIDE SEQUENCE [LARGE SCALE GENOMIC DNA]</scope>
    <source>
        <strain evidence="4 5">DSM 18936</strain>
    </source>
</reference>
<feature type="transmembrane region" description="Helical" evidence="1">
    <location>
        <begin position="218"/>
        <end position="239"/>
    </location>
</feature>
<evidence type="ECO:0000259" key="3">
    <source>
        <dbReference type="PROSITE" id="PS51725"/>
    </source>
</evidence>
<accession>A0A4R7HYX6</accession>
<dbReference type="PROSITE" id="PS51502">
    <property type="entry name" value="S_R_A_B_BARREL"/>
    <property type="match status" value="1"/>
</dbReference>
<dbReference type="EMBL" id="SOAU01000001">
    <property type="protein sequence ID" value="TDT16295.1"/>
    <property type="molecule type" value="Genomic_DNA"/>
</dbReference>
<dbReference type="PANTHER" id="PTHR40057">
    <property type="entry name" value="SLR1162 PROTEIN"/>
    <property type="match status" value="1"/>
</dbReference>
<feature type="transmembrane region" description="Helical" evidence="1">
    <location>
        <begin position="245"/>
        <end position="265"/>
    </location>
</feature>
<evidence type="ECO:0000256" key="1">
    <source>
        <dbReference type="SAM" id="Phobius"/>
    </source>
</evidence>
<feature type="domain" description="Stress-response A/B barrel" evidence="2">
    <location>
        <begin position="94"/>
        <end position="196"/>
    </location>
</feature>
<dbReference type="SUPFAM" id="SSF54909">
    <property type="entry name" value="Dimeric alpha+beta barrel"/>
    <property type="match status" value="2"/>
</dbReference>
<dbReference type="PROSITE" id="PS51725">
    <property type="entry name" value="ABM"/>
    <property type="match status" value="2"/>
</dbReference>
<keyword evidence="5" id="KW-1185">Reference proteome</keyword>
<dbReference type="Pfam" id="PF03992">
    <property type="entry name" value="ABM"/>
    <property type="match status" value="2"/>
</dbReference>
<evidence type="ECO:0008006" key="6">
    <source>
        <dbReference type="Google" id="ProtNLM"/>
    </source>
</evidence>
<keyword evidence="1" id="KW-1133">Transmembrane helix</keyword>
<dbReference type="OrthoDB" id="1494254at2"/>
<evidence type="ECO:0000313" key="4">
    <source>
        <dbReference type="EMBL" id="TDT16295.1"/>
    </source>
</evidence>
<dbReference type="InterPro" id="IPR038762">
    <property type="entry name" value="ABM_predict"/>
</dbReference>
<keyword evidence="1" id="KW-0472">Membrane</keyword>